<protein>
    <submittedName>
        <fullName evidence="2">(rape) hypothetical protein</fullName>
    </submittedName>
    <submittedName>
        <fullName evidence="3">BnaCnng56580D protein</fullName>
    </submittedName>
</protein>
<feature type="compositionally biased region" description="Polar residues" evidence="1">
    <location>
        <begin position="1"/>
        <end position="14"/>
    </location>
</feature>
<reference evidence="3 4" key="1">
    <citation type="journal article" date="2014" name="Science">
        <title>Plant genetics. Early allopolyploid evolution in the post-Neolithic Brassica napus oilseed genome.</title>
        <authorList>
            <person name="Chalhoub B."/>
            <person name="Denoeud F."/>
            <person name="Liu S."/>
            <person name="Parkin I.A."/>
            <person name="Tang H."/>
            <person name="Wang X."/>
            <person name="Chiquet J."/>
            <person name="Belcram H."/>
            <person name="Tong C."/>
            <person name="Samans B."/>
            <person name="Correa M."/>
            <person name="Da Silva C."/>
            <person name="Just J."/>
            <person name="Falentin C."/>
            <person name="Koh C.S."/>
            <person name="Le Clainche I."/>
            <person name="Bernard M."/>
            <person name="Bento P."/>
            <person name="Noel B."/>
            <person name="Labadie K."/>
            <person name="Alberti A."/>
            <person name="Charles M."/>
            <person name="Arnaud D."/>
            <person name="Guo H."/>
            <person name="Daviaud C."/>
            <person name="Alamery S."/>
            <person name="Jabbari K."/>
            <person name="Zhao M."/>
            <person name="Edger P.P."/>
            <person name="Chelaifa H."/>
            <person name="Tack D."/>
            <person name="Lassalle G."/>
            <person name="Mestiri I."/>
            <person name="Schnel N."/>
            <person name="Le Paslier M.C."/>
            <person name="Fan G."/>
            <person name="Renault V."/>
            <person name="Bayer P.E."/>
            <person name="Golicz A.A."/>
            <person name="Manoli S."/>
            <person name="Lee T.H."/>
            <person name="Thi V.H."/>
            <person name="Chalabi S."/>
            <person name="Hu Q."/>
            <person name="Fan C."/>
            <person name="Tollenaere R."/>
            <person name="Lu Y."/>
            <person name="Battail C."/>
            <person name="Shen J."/>
            <person name="Sidebottom C.H."/>
            <person name="Wang X."/>
            <person name="Canaguier A."/>
            <person name="Chauveau A."/>
            <person name="Berard A."/>
            <person name="Deniot G."/>
            <person name="Guan M."/>
            <person name="Liu Z."/>
            <person name="Sun F."/>
            <person name="Lim Y.P."/>
            <person name="Lyons E."/>
            <person name="Town C.D."/>
            <person name="Bancroft I."/>
            <person name="Wang X."/>
            <person name="Meng J."/>
            <person name="Ma J."/>
            <person name="Pires J.C."/>
            <person name="King G.J."/>
            <person name="Brunel D."/>
            <person name="Delourme R."/>
            <person name="Renard M."/>
            <person name="Aury J.M."/>
            <person name="Adams K.L."/>
            <person name="Batley J."/>
            <person name="Snowdon R.J."/>
            <person name="Tost J."/>
            <person name="Edwards D."/>
            <person name="Zhou Y."/>
            <person name="Hua W."/>
            <person name="Sharpe A.G."/>
            <person name="Paterson A.H."/>
            <person name="Guan C."/>
            <person name="Wincker P."/>
        </authorList>
    </citation>
    <scope>NUCLEOTIDE SEQUENCE [LARGE SCALE GENOMIC DNA]</scope>
    <source>
        <strain evidence="4">cv. Darmor-bzh</strain>
    </source>
</reference>
<feature type="region of interest" description="Disordered" evidence="1">
    <location>
        <begin position="1"/>
        <end position="22"/>
    </location>
</feature>
<keyword evidence="4" id="KW-1185">Reference proteome</keyword>
<dbReference type="AlphaFoldDB" id="A0A078JLZ9"/>
<dbReference type="Proteomes" id="UP000028999">
    <property type="component" value="Unassembled WGS sequence"/>
</dbReference>
<accession>A0A078JLZ9</accession>
<organism evidence="3 4">
    <name type="scientific">Brassica napus</name>
    <name type="common">Rape</name>
    <dbReference type="NCBI Taxonomy" id="3708"/>
    <lineage>
        <taxon>Eukaryota</taxon>
        <taxon>Viridiplantae</taxon>
        <taxon>Streptophyta</taxon>
        <taxon>Embryophyta</taxon>
        <taxon>Tracheophyta</taxon>
        <taxon>Spermatophyta</taxon>
        <taxon>Magnoliopsida</taxon>
        <taxon>eudicotyledons</taxon>
        <taxon>Gunneridae</taxon>
        <taxon>Pentapetalae</taxon>
        <taxon>rosids</taxon>
        <taxon>malvids</taxon>
        <taxon>Brassicales</taxon>
        <taxon>Brassicaceae</taxon>
        <taxon>Brassiceae</taxon>
        <taxon>Brassica</taxon>
    </lineage>
</organism>
<reference evidence="3" key="2">
    <citation type="submission" date="2014-06" db="EMBL/GenBank/DDBJ databases">
        <authorList>
            <person name="Genoscope - CEA"/>
        </authorList>
    </citation>
    <scope>NUCLEOTIDE SEQUENCE</scope>
</reference>
<dbReference type="Proteomes" id="UP001295469">
    <property type="component" value="Chromosome C04"/>
</dbReference>
<name>A0A078JLZ9_BRANA</name>
<proteinExistence type="predicted"/>
<gene>
    <name evidence="3" type="primary">BnaCnng56580D</name>
    <name evidence="2" type="ORF">DARMORV10_C04P49200.1</name>
    <name evidence="3" type="ORF">GSBRNA2T00066908001</name>
</gene>
<dbReference type="EMBL" id="LK036547">
    <property type="protein sequence ID" value="CDY67824.1"/>
    <property type="molecule type" value="Genomic_DNA"/>
</dbReference>
<sequence>MSPYTPQHSTSTPRAQERTGSKSLCPTLQVVSIQTCLCLSI</sequence>
<dbReference type="EMBL" id="HG994368">
    <property type="protein sequence ID" value="CAF1859781.1"/>
    <property type="molecule type" value="Genomic_DNA"/>
</dbReference>
<evidence type="ECO:0000313" key="4">
    <source>
        <dbReference type="Proteomes" id="UP000028999"/>
    </source>
</evidence>
<evidence type="ECO:0000256" key="1">
    <source>
        <dbReference type="SAM" id="MobiDB-lite"/>
    </source>
</evidence>
<dbReference type="PaxDb" id="3708-A0A078JLZ9"/>
<evidence type="ECO:0000313" key="3">
    <source>
        <dbReference type="EMBL" id="CDY67824.1"/>
    </source>
</evidence>
<dbReference type="Gramene" id="CDY67824">
    <property type="protein sequence ID" value="CDY67824"/>
    <property type="gene ID" value="GSBRNA2T00066908001"/>
</dbReference>
<evidence type="ECO:0000313" key="2">
    <source>
        <dbReference type="EMBL" id="CAF1859781.1"/>
    </source>
</evidence>
<reference evidence="2" key="3">
    <citation type="submission" date="2021-01" db="EMBL/GenBank/DDBJ databases">
        <authorList>
            <consortium name="Genoscope - CEA"/>
            <person name="William W."/>
        </authorList>
    </citation>
    <scope>NUCLEOTIDE SEQUENCE</scope>
</reference>